<keyword evidence="2" id="KW-1185">Reference proteome</keyword>
<evidence type="ECO:0000313" key="2">
    <source>
        <dbReference type="Proteomes" id="UP000225448"/>
    </source>
</evidence>
<dbReference type="Proteomes" id="UP000225448">
    <property type="component" value="Segment"/>
</dbReference>
<accession>A0A1Y0STB6</accession>
<reference evidence="1 2" key="1">
    <citation type="submission" date="2017-05" db="EMBL/GenBank/DDBJ databases">
        <authorList>
            <person name="Song R."/>
            <person name="Chenine A.L."/>
            <person name="Ruprecht R.M."/>
        </authorList>
    </citation>
    <scope>NUCLEOTIDE SEQUENCE [LARGE SCALE GENOMIC DNA]</scope>
</reference>
<gene>
    <name evidence="1" type="ORF">PHABIO_90</name>
</gene>
<name>A0A1Y0STB6_9CAUD</name>
<proteinExistence type="predicted"/>
<protein>
    <submittedName>
        <fullName evidence="1">Uncharacterized protein</fullName>
    </submittedName>
</protein>
<evidence type="ECO:0000313" key="1">
    <source>
        <dbReference type="EMBL" id="ARV76721.1"/>
    </source>
</evidence>
<organism evidence="1 2">
    <name type="scientific">Pseudomonas phage Phabio</name>
    <dbReference type="NCBI Taxonomy" id="2006668"/>
    <lineage>
        <taxon>Viruses</taxon>
        <taxon>Duplodnaviria</taxon>
        <taxon>Heunggongvirae</taxon>
        <taxon>Uroviricota</taxon>
        <taxon>Caudoviricetes</taxon>
        <taxon>Chimalliviridae</taxon>
        <taxon>Phabiovirus</taxon>
        <taxon>Phabiovirus phabio</taxon>
    </lineage>
</organism>
<sequence length="123" mass="14195">MRLDFYNHGTARIHSEYTDLRLQPNFPHFTELGGDAKITVDTNKRRVVFKQSGHEHEYNNVDFVVNRALEGYEFEFKRPSLGGCVLEVSFNFALQGIIAIYFTTPETVSRETAETIHANGYKY</sequence>
<dbReference type="EMBL" id="MF042360">
    <property type="protein sequence ID" value="ARV76721.1"/>
    <property type="molecule type" value="Genomic_DNA"/>
</dbReference>